<protein>
    <recommendedName>
        <fullName evidence="3">Acetoin utilization protein AcuC</fullName>
    </recommendedName>
</protein>
<comment type="pathway">
    <text evidence="1">Ketone degradation; acetoin degradation.</text>
</comment>
<evidence type="ECO:0000259" key="5">
    <source>
        <dbReference type="Pfam" id="PF00850"/>
    </source>
</evidence>
<comment type="similarity">
    <text evidence="2">Belongs to the histone deacetylase family.</text>
</comment>
<name>A0A934MSH1_9BACL</name>
<dbReference type="InterPro" id="IPR023801">
    <property type="entry name" value="His_deacetylse_dom"/>
</dbReference>
<dbReference type="InterPro" id="IPR023696">
    <property type="entry name" value="Ureohydrolase_dom_sf"/>
</dbReference>
<evidence type="ECO:0000313" key="7">
    <source>
        <dbReference type="Proteomes" id="UP000640274"/>
    </source>
</evidence>
<dbReference type="InterPro" id="IPR003085">
    <property type="entry name" value="AcuC"/>
</dbReference>
<sequence length="389" mass="44090">MPANAVLVHNPEALHYQFYEEHPFNPLRLTLTLDLLRKCGALEQRQIIRPSAAKLEELLRVHRKDYVETISRLSENPPADHWVALAGRYGLDFEDTPYFPGMHHVSSIIAGGSLCAAETVMSGQSLHAFHMAGGLHHAFPERGSGFCVYNDTAVAIAHVREKYHARVLYIDTDVHHGDGVQWIFYNDPDVCTYSIHETGKFLFPGTGFVYEKGSGEGFGASFNVPMEPYTEDESWIESFTDTIEKVTAAFKPDIIISQHGCDAHALDPLSHIHCSMNIYREMPKIIHRLAHQYAGGRWVAVGGGGYDIWQVVPRAWSLVWLEMSDHALATAIGPHSRLPEDWVQHWSQQHDEELPETWLDDMALWKPMPRRAEIRQKNKEIARIAVQDL</sequence>
<dbReference type="Gene3D" id="3.40.800.20">
    <property type="entry name" value="Histone deacetylase domain"/>
    <property type="match status" value="1"/>
</dbReference>
<dbReference type="Pfam" id="PF00850">
    <property type="entry name" value="Hist_deacetyl"/>
    <property type="match status" value="1"/>
</dbReference>
<dbReference type="PANTHER" id="PTHR10625:SF10">
    <property type="entry name" value="HISTONE DEACETYLASE HDAC1"/>
    <property type="match status" value="1"/>
</dbReference>
<dbReference type="PRINTS" id="PR01272">
    <property type="entry name" value="ACUCPROTEIN"/>
</dbReference>
<feature type="domain" description="Histone deacetylase" evidence="5">
    <location>
        <begin position="22"/>
        <end position="321"/>
    </location>
</feature>
<dbReference type="CDD" id="cd09994">
    <property type="entry name" value="HDAC_AcuC_like"/>
    <property type="match status" value="1"/>
</dbReference>
<evidence type="ECO:0000313" key="6">
    <source>
        <dbReference type="EMBL" id="MBJ6363264.1"/>
    </source>
</evidence>
<keyword evidence="4" id="KW-0006">Acetoin catabolism</keyword>
<dbReference type="GO" id="GO:0004407">
    <property type="term" value="F:histone deacetylase activity"/>
    <property type="evidence" value="ECO:0007669"/>
    <property type="project" value="TreeGrafter"/>
</dbReference>
<dbReference type="GO" id="GO:0045150">
    <property type="term" value="P:acetoin catabolic process"/>
    <property type="evidence" value="ECO:0007669"/>
    <property type="project" value="UniProtKB-KW"/>
</dbReference>
<gene>
    <name evidence="6" type="ORF">JFN88_18850</name>
</gene>
<evidence type="ECO:0000256" key="3">
    <source>
        <dbReference type="ARBA" id="ARBA00020218"/>
    </source>
</evidence>
<reference evidence="6" key="1">
    <citation type="submission" date="2020-12" db="EMBL/GenBank/DDBJ databases">
        <authorList>
            <person name="Huq M.A."/>
        </authorList>
    </citation>
    <scope>NUCLEOTIDE SEQUENCE</scope>
    <source>
        <strain evidence="6">MAHUQ-46</strain>
    </source>
</reference>
<organism evidence="6 7">
    <name type="scientific">Paenibacillus roseus</name>
    <dbReference type="NCBI Taxonomy" id="2798579"/>
    <lineage>
        <taxon>Bacteria</taxon>
        <taxon>Bacillati</taxon>
        <taxon>Bacillota</taxon>
        <taxon>Bacilli</taxon>
        <taxon>Bacillales</taxon>
        <taxon>Paenibacillaceae</taxon>
        <taxon>Paenibacillus</taxon>
    </lineage>
</organism>
<dbReference type="SUPFAM" id="SSF52768">
    <property type="entry name" value="Arginase/deacetylase"/>
    <property type="match status" value="1"/>
</dbReference>
<dbReference type="Proteomes" id="UP000640274">
    <property type="component" value="Unassembled WGS sequence"/>
</dbReference>
<evidence type="ECO:0000256" key="2">
    <source>
        <dbReference type="ARBA" id="ARBA00005947"/>
    </source>
</evidence>
<dbReference type="InterPro" id="IPR037138">
    <property type="entry name" value="His_deacetylse_dom_sf"/>
</dbReference>
<dbReference type="PRINTS" id="PR01270">
    <property type="entry name" value="HDASUPER"/>
</dbReference>
<keyword evidence="7" id="KW-1185">Reference proteome</keyword>
<dbReference type="EMBL" id="JAELUP010000103">
    <property type="protein sequence ID" value="MBJ6363264.1"/>
    <property type="molecule type" value="Genomic_DNA"/>
</dbReference>
<dbReference type="RefSeq" id="WP_199020821.1">
    <property type="nucleotide sequence ID" value="NZ_JAELUP010000103.1"/>
</dbReference>
<dbReference type="PANTHER" id="PTHR10625">
    <property type="entry name" value="HISTONE DEACETYLASE HDAC1-RELATED"/>
    <property type="match status" value="1"/>
</dbReference>
<dbReference type="GO" id="GO:0040029">
    <property type="term" value="P:epigenetic regulation of gene expression"/>
    <property type="evidence" value="ECO:0007669"/>
    <property type="project" value="TreeGrafter"/>
</dbReference>
<accession>A0A934MSH1</accession>
<dbReference type="AlphaFoldDB" id="A0A934MSH1"/>
<evidence type="ECO:0000256" key="4">
    <source>
        <dbReference type="ARBA" id="ARBA00022627"/>
    </source>
</evidence>
<dbReference type="InterPro" id="IPR000286">
    <property type="entry name" value="HDACs"/>
</dbReference>
<evidence type="ECO:0000256" key="1">
    <source>
        <dbReference type="ARBA" id="ARBA00005101"/>
    </source>
</evidence>
<proteinExistence type="inferred from homology"/>
<comment type="caution">
    <text evidence="6">The sequence shown here is derived from an EMBL/GenBank/DDBJ whole genome shotgun (WGS) entry which is preliminary data.</text>
</comment>